<dbReference type="GO" id="GO:0046872">
    <property type="term" value="F:metal ion binding"/>
    <property type="evidence" value="ECO:0007669"/>
    <property type="project" value="UniProtKB-KW"/>
</dbReference>
<proteinExistence type="inferred from homology"/>
<dbReference type="SMART" id="SM00849">
    <property type="entry name" value="Lactamase_B"/>
    <property type="match status" value="1"/>
</dbReference>
<reference evidence="7" key="1">
    <citation type="submission" date="2013-03" db="EMBL/GenBank/DDBJ databases">
        <title>Genome Sequence of the Profundibacterium mesophilum strain KAUST100406-0324T from Red Sea, a novel genus in the family Rhodobacteraceae.</title>
        <authorList>
            <person name="Essack M."/>
            <person name="Alam I."/>
            <person name="Lafi F."/>
            <person name="Alawi W."/>
            <person name="Kamanu F."/>
            <person name="Al-Suwailem A."/>
            <person name="Lee O.O."/>
            <person name="Xu Y."/>
            <person name="Bajic V."/>
            <person name="Qian P.-Y."/>
            <person name="Archer J."/>
        </authorList>
    </citation>
    <scope>NUCLEOTIDE SEQUENCE</scope>
    <source>
        <strain evidence="7">KAUST100406-0324</strain>
    </source>
</reference>
<dbReference type="SUPFAM" id="SSF56281">
    <property type="entry name" value="Metallo-hydrolase/oxidoreductase"/>
    <property type="match status" value="1"/>
</dbReference>
<feature type="chain" id="PRO_5038081075" evidence="5">
    <location>
        <begin position="25"/>
        <end position="320"/>
    </location>
</feature>
<accession>A0A921NQF0</accession>
<dbReference type="PANTHER" id="PTHR42978">
    <property type="entry name" value="QUORUM-QUENCHING LACTONASE YTNP-RELATED-RELATED"/>
    <property type="match status" value="1"/>
</dbReference>
<dbReference type="CDD" id="cd07720">
    <property type="entry name" value="OPHC2-like_MBL-fold"/>
    <property type="match status" value="1"/>
</dbReference>
<evidence type="ECO:0000256" key="2">
    <source>
        <dbReference type="ARBA" id="ARBA00022723"/>
    </source>
</evidence>
<evidence type="ECO:0000256" key="5">
    <source>
        <dbReference type="SAM" id="SignalP"/>
    </source>
</evidence>
<comment type="similarity">
    <text evidence="1">Belongs to the metallo-beta-lactamase superfamily.</text>
</comment>
<feature type="signal peptide" evidence="5">
    <location>
        <begin position="1"/>
        <end position="24"/>
    </location>
</feature>
<evidence type="ECO:0000313" key="7">
    <source>
        <dbReference type="EMBL" id="KAF0675287.1"/>
    </source>
</evidence>
<dbReference type="Proteomes" id="UP000698242">
    <property type="component" value="Unassembled WGS sequence"/>
</dbReference>
<sequence>MHRRHFLTAAPALLGAASAFPAIAGTAASGAMPAKAPALPGAQRFQFGDTIVTTISDGYLHIEPSNLIGIEEDAYGELLKERFRDPETYPSAVNGFLIERGDQKILVDAGAGDFFGPSMGNLPANLAGLGVDPSSITMLLATHLHPDHVGGAVKDGTAAFANAELAVSASERDFWSDESNFSGEMMINFAKSARGVLEAYGDRLNIFEGESEIVSGISALPLHGHTPGHTGYMIGSGTDGLLIWADIVHVPPVQFARPEVGIGFDVSPEEAAKTRAAILDRVASDRLLVAGSHMEFPALANIAREGEGYRAVTAVYDYSA</sequence>
<protein>
    <submittedName>
        <fullName evidence="7">Beta-lactamase</fullName>
        <ecNumber evidence="7">3.5.2.6</ecNumber>
    </submittedName>
</protein>
<evidence type="ECO:0000259" key="6">
    <source>
        <dbReference type="SMART" id="SM00849"/>
    </source>
</evidence>
<dbReference type="RefSeq" id="WP_159965949.1">
    <property type="nucleotide sequence ID" value="NZ_APKE01000027.1"/>
</dbReference>
<dbReference type="InterPro" id="IPR051013">
    <property type="entry name" value="MBL_superfamily_lactonases"/>
</dbReference>
<dbReference type="GO" id="GO:0008800">
    <property type="term" value="F:beta-lactamase activity"/>
    <property type="evidence" value="ECO:0007669"/>
    <property type="project" value="UniProtKB-EC"/>
</dbReference>
<dbReference type="Gene3D" id="3.60.15.10">
    <property type="entry name" value="Ribonuclease Z/Hydroxyacylglutathione hydrolase-like"/>
    <property type="match status" value="1"/>
</dbReference>
<evidence type="ECO:0000256" key="1">
    <source>
        <dbReference type="ARBA" id="ARBA00007749"/>
    </source>
</evidence>
<organism evidence="7 8">
    <name type="scientific">Profundibacterium mesophilum KAUST100406-0324</name>
    <dbReference type="NCBI Taxonomy" id="1037889"/>
    <lineage>
        <taxon>Bacteria</taxon>
        <taxon>Pseudomonadati</taxon>
        <taxon>Pseudomonadota</taxon>
        <taxon>Alphaproteobacteria</taxon>
        <taxon>Rhodobacterales</taxon>
        <taxon>Roseobacteraceae</taxon>
        <taxon>Profundibacterium</taxon>
    </lineage>
</organism>
<keyword evidence="8" id="KW-1185">Reference proteome</keyword>
<keyword evidence="2" id="KW-0479">Metal-binding</keyword>
<dbReference type="InterPro" id="IPR001279">
    <property type="entry name" value="Metallo-B-lactamas"/>
</dbReference>
<dbReference type="AlphaFoldDB" id="A0A921NQF0"/>
<keyword evidence="5" id="KW-0732">Signal</keyword>
<dbReference type="InterPro" id="IPR036866">
    <property type="entry name" value="RibonucZ/Hydroxyglut_hydro"/>
</dbReference>
<feature type="domain" description="Metallo-beta-lactamase" evidence="6">
    <location>
        <begin position="92"/>
        <end position="293"/>
    </location>
</feature>
<dbReference type="Pfam" id="PF00753">
    <property type="entry name" value="Lactamase_B"/>
    <property type="match status" value="1"/>
</dbReference>
<keyword evidence="4" id="KW-0862">Zinc</keyword>
<keyword evidence="3 7" id="KW-0378">Hydrolase</keyword>
<dbReference type="PANTHER" id="PTHR42978:SF6">
    <property type="entry name" value="QUORUM-QUENCHING LACTONASE YTNP-RELATED"/>
    <property type="match status" value="1"/>
</dbReference>
<dbReference type="EC" id="3.5.2.6" evidence="7"/>
<evidence type="ECO:0000256" key="3">
    <source>
        <dbReference type="ARBA" id="ARBA00022801"/>
    </source>
</evidence>
<evidence type="ECO:0000313" key="8">
    <source>
        <dbReference type="Proteomes" id="UP000698242"/>
    </source>
</evidence>
<evidence type="ECO:0000256" key="4">
    <source>
        <dbReference type="ARBA" id="ARBA00022833"/>
    </source>
</evidence>
<comment type="caution">
    <text evidence="7">The sequence shown here is derived from an EMBL/GenBank/DDBJ whole genome shotgun (WGS) entry which is preliminary data.</text>
</comment>
<name>A0A921NQF0_9RHOB</name>
<dbReference type="OrthoDB" id="9773738at2"/>
<dbReference type="EMBL" id="APKE01000027">
    <property type="protein sequence ID" value="KAF0675287.1"/>
    <property type="molecule type" value="Genomic_DNA"/>
</dbReference>
<gene>
    <name evidence="7" type="ORF">PMES_02408</name>
</gene>